<evidence type="ECO:0000256" key="1">
    <source>
        <dbReference type="SAM" id="MobiDB-lite"/>
    </source>
</evidence>
<name>A0A7J5Y6M1_DISMA</name>
<organism evidence="2 3">
    <name type="scientific">Dissostichus mawsoni</name>
    <name type="common">Antarctic cod</name>
    <dbReference type="NCBI Taxonomy" id="36200"/>
    <lineage>
        <taxon>Eukaryota</taxon>
        <taxon>Metazoa</taxon>
        <taxon>Chordata</taxon>
        <taxon>Craniata</taxon>
        <taxon>Vertebrata</taxon>
        <taxon>Euteleostomi</taxon>
        <taxon>Actinopterygii</taxon>
        <taxon>Neopterygii</taxon>
        <taxon>Teleostei</taxon>
        <taxon>Neoteleostei</taxon>
        <taxon>Acanthomorphata</taxon>
        <taxon>Eupercaria</taxon>
        <taxon>Perciformes</taxon>
        <taxon>Notothenioidei</taxon>
        <taxon>Nototheniidae</taxon>
        <taxon>Dissostichus</taxon>
    </lineage>
</organism>
<evidence type="ECO:0000313" key="2">
    <source>
        <dbReference type="EMBL" id="KAF3844763.1"/>
    </source>
</evidence>
<gene>
    <name evidence="2" type="ORF">F7725_007926</name>
</gene>
<dbReference type="EMBL" id="JAAKFY010000015">
    <property type="protein sequence ID" value="KAF3844763.1"/>
    <property type="molecule type" value="Genomic_DNA"/>
</dbReference>
<comment type="caution">
    <text evidence="2">The sequence shown here is derived from an EMBL/GenBank/DDBJ whole genome shotgun (WGS) entry which is preliminary data.</text>
</comment>
<feature type="compositionally biased region" description="Basic and acidic residues" evidence="1">
    <location>
        <begin position="9"/>
        <end position="23"/>
    </location>
</feature>
<proteinExistence type="predicted"/>
<accession>A0A7J5Y6M1</accession>
<feature type="region of interest" description="Disordered" evidence="1">
    <location>
        <begin position="1"/>
        <end position="42"/>
    </location>
</feature>
<reference evidence="2 3" key="1">
    <citation type="submission" date="2020-03" db="EMBL/GenBank/DDBJ databases">
        <title>Dissostichus mawsoni Genome sequencing and assembly.</title>
        <authorList>
            <person name="Park H."/>
        </authorList>
    </citation>
    <scope>NUCLEOTIDE SEQUENCE [LARGE SCALE GENOMIC DNA]</scope>
    <source>
        <strain evidence="2">DM0001</strain>
        <tissue evidence="2">Muscle</tissue>
    </source>
</reference>
<protein>
    <submittedName>
        <fullName evidence="2">Uncharacterized protein</fullName>
    </submittedName>
</protein>
<sequence>MSVIATEIQSDHHEAKSQPAEEKRRRRRKEEEEEEEEEGRRRRRPIRIVHPYDDEDMLKLGSVLCEALEADLVPQQLEELFQGGASHLVVVHLLLGALARSALLSDFGCVEGQSEARQIELREKVLQHLLDGQPPGGPVLRGGRHCILKDRTSKSGQLNGGR</sequence>
<dbReference type="Proteomes" id="UP000518266">
    <property type="component" value="Unassembled WGS sequence"/>
</dbReference>
<keyword evidence="3" id="KW-1185">Reference proteome</keyword>
<dbReference type="AlphaFoldDB" id="A0A7J5Y6M1"/>
<evidence type="ECO:0000313" key="3">
    <source>
        <dbReference type="Proteomes" id="UP000518266"/>
    </source>
</evidence>